<gene>
    <name evidence="2" type="ordered locus">Clole_0407</name>
</gene>
<name>F2JKJ0_CELLD</name>
<dbReference type="EMBL" id="CP002582">
    <property type="protein sequence ID" value="ADZ82150.1"/>
    <property type="molecule type" value="Genomic_DNA"/>
</dbReference>
<dbReference type="AlphaFoldDB" id="F2JKJ0"/>
<dbReference type="RefSeq" id="WP_013655451.1">
    <property type="nucleotide sequence ID" value="NC_015275.1"/>
</dbReference>
<reference evidence="2 3" key="1">
    <citation type="journal article" date="2011" name="J. Bacteriol.">
        <title>Complete genome sequence of the cellulose-degrading bacterium Cellulosilyticum lentocellum.</title>
        <authorList>
            <consortium name="US DOE Joint Genome Institute"/>
            <person name="Miller D.A."/>
            <person name="Suen G."/>
            <person name="Bruce D."/>
            <person name="Copeland A."/>
            <person name="Cheng J.F."/>
            <person name="Detter C."/>
            <person name="Goodwin L.A."/>
            <person name="Han C.S."/>
            <person name="Hauser L.J."/>
            <person name="Land M.L."/>
            <person name="Lapidus A."/>
            <person name="Lucas S."/>
            <person name="Meincke L."/>
            <person name="Pitluck S."/>
            <person name="Tapia R."/>
            <person name="Teshima H."/>
            <person name="Woyke T."/>
            <person name="Fox B.G."/>
            <person name="Angert E.R."/>
            <person name="Currie C.R."/>
        </authorList>
    </citation>
    <scope>NUCLEOTIDE SEQUENCE [LARGE SCALE GENOMIC DNA]</scope>
    <source>
        <strain evidence="3">ATCC 49066 / DSM 5427 / NCIMB 11756 / RHM5</strain>
    </source>
</reference>
<keyword evidence="1" id="KW-0472">Membrane</keyword>
<keyword evidence="1" id="KW-1133">Transmembrane helix</keyword>
<evidence type="ECO:0000256" key="1">
    <source>
        <dbReference type="SAM" id="Phobius"/>
    </source>
</evidence>
<keyword evidence="1" id="KW-0812">Transmembrane</keyword>
<evidence type="ECO:0000313" key="2">
    <source>
        <dbReference type="EMBL" id="ADZ82150.1"/>
    </source>
</evidence>
<accession>F2JKJ0</accession>
<dbReference type="KEGG" id="cle:Clole_0407"/>
<dbReference type="HOGENOM" id="CLU_1438715_0_0_9"/>
<keyword evidence="3" id="KW-1185">Reference proteome</keyword>
<feature type="transmembrane region" description="Helical" evidence="1">
    <location>
        <begin position="26"/>
        <end position="46"/>
    </location>
</feature>
<sequence length="188" mass="22212">MLIQLNEEEQEFLCKEISKKNKRDDLVLKIFKYITIVMSLIFILLASPSIKVLVIGLDLFAVFICRKTIEIERLYRQNVEKHLEHKTYLVDKRNDYELLTETSTHTDSDGDRNTHVTYKVSLLTELGEVQANIPKQLYTKNKLKKDDLYFIWIDKEQFEEPTHLYDNKLKEIRVPYMVLGSLRAEVNG</sequence>
<organism evidence="2 3">
    <name type="scientific">Cellulosilyticum lentocellum (strain ATCC 49066 / DSM 5427 / NCIMB 11756 / RHM5)</name>
    <name type="common">Clostridium lentocellum</name>
    <dbReference type="NCBI Taxonomy" id="642492"/>
    <lineage>
        <taxon>Bacteria</taxon>
        <taxon>Bacillati</taxon>
        <taxon>Bacillota</taxon>
        <taxon>Clostridia</taxon>
        <taxon>Lachnospirales</taxon>
        <taxon>Cellulosilyticaceae</taxon>
        <taxon>Cellulosilyticum</taxon>
    </lineage>
</organism>
<proteinExistence type="predicted"/>
<dbReference type="Proteomes" id="UP000008467">
    <property type="component" value="Chromosome"/>
</dbReference>
<protein>
    <submittedName>
        <fullName evidence="2">Uncharacterized protein</fullName>
    </submittedName>
</protein>
<evidence type="ECO:0000313" key="3">
    <source>
        <dbReference type="Proteomes" id="UP000008467"/>
    </source>
</evidence>